<dbReference type="GO" id="GO:0000407">
    <property type="term" value="C:phagophore assembly site"/>
    <property type="evidence" value="ECO:0007669"/>
    <property type="project" value="TreeGrafter"/>
</dbReference>
<dbReference type="InterPro" id="IPR045269">
    <property type="entry name" value="Atg1-like"/>
</dbReference>
<keyword evidence="2" id="KW-0547">Nucleotide-binding</keyword>
<dbReference type="GO" id="GO:0016020">
    <property type="term" value="C:membrane"/>
    <property type="evidence" value="ECO:0007669"/>
    <property type="project" value="TreeGrafter"/>
</dbReference>
<evidence type="ECO:0000259" key="5">
    <source>
        <dbReference type="PROSITE" id="PS50011"/>
    </source>
</evidence>
<dbReference type="Gene3D" id="3.30.200.20">
    <property type="entry name" value="Phosphorylase Kinase, domain 1"/>
    <property type="match status" value="1"/>
</dbReference>
<dbReference type="GO" id="GO:0005829">
    <property type="term" value="C:cytosol"/>
    <property type="evidence" value="ECO:0007669"/>
    <property type="project" value="TreeGrafter"/>
</dbReference>
<keyword evidence="4" id="KW-0067">ATP-binding</keyword>
<dbReference type="SUPFAM" id="SSF56112">
    <property type="entry name" value="Protein kinase-like (PK-like)"/>
    <property type="match status" value="1"/>
</dbReference>
<feature type="domain" description="Protein kinase" evidence="5">
    <location>
        <begin position="12"/>
        <end position="268"/>
    </location>
</feature>
<keyword evidence="1" id="KW-0808">Transferase</keyword>
<gene>
    <name evidence="6" type="ORF">EZS28_010443</name>
</gene>
<dbReference type="EMBL" id="SNRW01002068">
    <property type="protein sequence ID" value="KAA6394032.1"/>
    <property type="molecule type" value="Genomic_DNA"/>
</dbReference>
<dbReference type="OrthoDB" id="6718656at2759"/>
<proteinExistence type="predicted"/>
<organism evidence="6 7">
    <name type="scientific">Streblomastix strix</name>
    <dbReference type="NCBI Taxonomy" id="222440"/>
    <lineage>
        <taxon>Eukaryota</taxon>
        <taxon>Metamonada</taxon>
        <taxon>Preaxostyla</taxon>
        <taxon>Oxymonadida</taxon>
        <taxon>Streblomastigidae</taxon>
        <taxon>Streblomastix</taxon>
    </lineage>
</organism>
<dbReference type="GO" id="GO:0005776">
    <property type="term" value="C:autophagosome"/>
    <property type="evidence" value="ECO:0007669"/>
    <property type="project" value="TreeGrafter"/>
</dbReference>
<evidence type="ECO:0000256" key="4">
    <source>
        <dbReference type="ARBA" id="ARBA00022840"/>
    </source>
</evidence>
<evidence type="ECO:0000313" key="6">
    <source>
        <dbReference type="EMBL" id="KAA6394032.1"/>
    </source>
</evidence>
<accession>A0A5J4WHI5</accession>
<dbReference type="PANTHER" id="PTHR24348:SF22">
    <property type="entry name" value="NON-SPECIFIC SERINE_THREONINE PROTEIN KINASE"/>
    <property type="match status" value="1"/>
</dbReference>
<evidence type="ECO:0000256" key="1">
    <source>
        <dbReference type="ARBA" id="ARBA00022679"/>
    </source>
</evidence>
<name>A0A5J4WHI5_9EUKA</name>
<dbReference type="GO" id="GO:0005524">
    <property type="term" value="F:ATP binding"/>
    <property type="evidence" value="ECO:0007669"/>
    <property type="project" value="UniProtKB-KW"/>
</dbReference>
<dbReference type="SMART" id="SM00220">
    <property type="entry name" value="S_TKc"/>
    <property type="match status" value="1"/>
</dbReference>
<dbReference type="GO" id="GO:0000045">
    <property type="term" value="P:autophagosome assembly"/>
    <property type="evidence" value="ECO:0007669"/>
    <property type="project" value="TreeGrafter"/>
</dbReference>
<dbReference type="GO" id="GO:0004674">
    <property type="term" value="F:protein serine/threonine kinase activity"/>
    <property type="evidence" value="ECO:0007669"/>
    <property type="project" value="UniProtKB-KW"/>
</dbReference>
<dbReference type="Gene3D" id="1.10.510.10">
    <property type="entry name" value="Transferase(Phosphotransferase) domain 1"/>
    <property type="match status" value="1"/>
</dbReference>
<evidence type="ECO:0000256" key="3">
    <source>
        <dbReference type="ARBA" id="ARBA00022777"/>
    </source>
</evidence>
<evidence type="ECO:0000256" key="2">
    <source>
        <dbReference type="ARBA" id="ARBA00022741"/>
    </source>
</evidence>
<dbReference type="AlphaFoldDB" id="A0A5J4WHI5"/>
<dbReference type="InterPro" id="IPR008271">
    <property type="entry name" value="Ser/Thr_kinase_AS"/>
</dbReference>
<keyword evidence="3 6" id="KW-0418">Kinase</keyword>
<dbReference type="PANTHER" id="PTHR24348">
    <property type="entry name" value="SERINE/THREONINE-PROTEIN KINASE UNC-51-RELATED"/>
    <property type="match status" value="1"/>
</dbReference>
<dbReference type="Proteomes" id="UP000324800">
    <property type="component" value="Unassembled WGS sequence"/>
</dbReference>
<dbReference type="GO" id="GO:0010506">
    <property type="term" value="P:regulation of autophagy"/>
    <property type="evidence" value="ECO:0007669"/>
    <property type="project" value="InterPro"/>
</dbReference>
<reference evidence="6 7" key="1">
    <citation type="submission" date="2019-03" db="EMBL/GenBank/DDBJ databases">
        <title>Single cell metagenomics reveals metabolic interactions within the superorganism composed of flagellate Streblomastix strix and complex community of Bacteroidetes bacteria on its surface.</title>
        <authorList>
            <person name="Treitli S.C."/>
            <person name="Kolisko M."/>
            <person name="Husnik F."/>
            <person name="Keeling P."/>
            <person name="Hampl V."/>
        </authorList>
    </citation>
    <scope>NUCLEOTIDE SEQUENCE [LARGE SCALE GENOMIC DNA]</scope>
    <source>
        <strain evidence="6">ST1C</strain>
    </source>
</reference>
<sequence>MNYEYYIRQAEHIPIRPLGKGSFGCVYLTYSIYHGFVATKIIQKDKYDEKELDAAIQLQNKERQCQFVTRYIFCNIGEPNPILGMEYSNLNTLNVIAKYSQIPLPSYTFRALMKQTFEGMRYFHATGMVHRDIKCDNILMHNPTGSNRVNVKISDFGFAKKVDLINEQTYLAGTIPFMSPEQFHEQPIITQKVDIYALGITFYRLLTHKYPVNCDTFKEQGKRMIQLKSIDKPPEIVDNLLWNLFSQLLEFDPNKRITAVEALKHAYFTSSEAIADISPEQNELASLAAVDELEGNLTITQFDKDPSFIVAKSVINKEIGFILELITSSA</sequence>
<dbReference type="Pfam" id="PF00069">
    <property type="entry name" value="Pkinase"/>
    <property type="match status" value="1"/>
</dbReference>
<protein>
    <submittedName>
        <fullName evidence="6">Putative serine/threonine protein kinase</fullName>
    </submittedName>
</protein>
<dbReference type="PROSITE" id="PS50011">
    <property type="entry name" value="PROTEIN_KINASE_DOM"/>
    <property type="match status" value="1"/>
</dbReference>
<dbReference type="InterPro" id="IPR011009">
    <property type="entry name" value="Kinase-like_dom_sf"/>
</dbReference>
<comment type="caution">
    <text evidence="6">The sequence shown here is derived from an EMBL/GenBank/DDBJ whole genome shotgun (WGS) entry which is preliminary data.</text>
</comment>
<keyword evidence="6" id="KW-0723">Serine/threonine-protein kinase</keyword>
<dbReference type="InterPro" id="IPR000719">
    <property type="entry name" value="Prot_kinase_dom"/>
</dbReference>
<evidence type="ECO:0000313" key="7">
    <source>
        <dbReference type="Proteomes" id="UP000324800"/>
    </source>
</evidence>
<dbReference type="PROSITE" id="PS00108">
    <property type="entry name" value="PROTEIN_KINASE_ST"/>
    <property type="match status" value="1"/>
</dbReference>